<dbReference type="PRINTS" id="PR00368">
    <property type="entry name" value="FADPNR"/>
</dbReference>
<dbReference type="InterPro" id="IPR028202">
    <property type="entry name" value="Reductase_C"/>
</dbReference>
<evidence type="ECO:0000313" key="7">
    <source>
        <dbReference type="EMBL" id="QTK22471.1"/>
    </source>
</evidence>
<dbReference type="PANTHER" id="PTHR43557:SF2">
    <property type="entry name" value="RIESKE DOMAIN-CONTAINING PROTEIN-RELATED"/>
    <property type="match status" value="1"/>
</dbReference>
<dbReference type="InterPro" id="IPR036188">
    <property type="entry name" value="FAD/NAD-bd_sf"/>
</dbReference>
<dbReference type="Pfam" id="PF07992">
    <property type="entry name" value="Pyr_redox_2"/>
    <property type="match status" value="1"/>
</dbReference>
<organism evidence="7">
    <name type="scientific">Rhodococcus sp. B2</name>
    <dbReference type="NCBI Taxonomy" id="1185468"/>
    <lineage>
        <taxon>Bacteria</taxon>
        <taxon>Bacillati</taxon>
        <taxon>Actinomycetota</taxon>
        <taxon>Actinomycetes</taxon>
        <taxon>Mycobacteriales</taxon>
        <taxon>Nocardiaceae</taxon>
        <taxon>Rhodococcus</taxon>
    </lineage>
</organism>
<dbReference type="InterPro" id="IPR016156">
    <property type="entry name" value="FAD/NAD-linked_Rdtase_dimer_sf"/>
</dbReference>
<dbReference type="Gene3D" id="3.50.50.60">
    <property type="entry name" value="FAD/NAD(P)-binding domain"/>
    <property type="match status" value="2"/>
</dbReference>
<protein>
    <submittedName>
        <fullName evidence="7">EthA</fullName>
    </submittedName>
</protein>
<dbReference type="SUPFAM" id="SSF55424">
    <property type="entry name" value="FAD/NAD-linked reductases, dimerisation (C-terminal) domain"/>
    <property type="match status" value="1"/>
</dbReference>
<dbReference type="Gene3D" id="3.30.390.30">
    <property type="match status" value="1"/>
</dbReference>
<gene>
    <name evidence="7" type="primary">ethA</name>
</gene>
<sequence>MTTTTATLTDVIIIGAGQGGLQAAMSLRDHGYTGRLTIVGDEPGLPYQRPPLSKAYLINDEAMSEELLLLRPHSVFERLDIDLITGDGVTRIDRVRSTVSLSSGRELAFDHLILATGARPRELSVPGADLAGVEALRTCDDAKAIRAGLTGPARVVVIGGGFVGTEVAAAATKRGHSVTIVDMEARLLNRAVSPEISALVTAAHRRRGTAVVLNAGVSRLCGSDGTVEAVELTDGQRIPADFVVVGIGVVPNTEIADDAGLAVDNGILVDDRLRTNDHRISAIGDCARFPCAHADGQMLRLESVQNAVDHARHVAARLMGDAGPYDAVPWFWTDQCGLKIQIAGIGAQGAESVVIGDEAAERCSVLRFRSGELSCVESVNSSGEHMAARKILRGGPRPVAPVDGSPAAFDLKHIAREVATAR</sequence>
<dbReference type="PANTHER" id="PTHR43557">
    <property type="entry name" value="APOPTOSIS-INDUCING FACTOR 1"/>
    <property type="match status" value="1"/>
</dbReference>
<dbReference type="GO" id="GO:0016651">
    <property type="term" value="F:oxidoreductase activity, acting on NAD(P)H"/>
    <property type="evidence" value="ECO:0007669"/>
    <property type="project" value="TreeGrafter"/>
</dbReference>
<dbReference type="InterPro" id="IPR050446">
    <property type="entry name" value="FAD-oxidoreductase/Apoptosis"/>
</dbReference>
<comment type="cofactor">
    <cofactor evidence="1">
        <name>FAD</name>
        <dbReference type="ChEBI" id="CHEBI:57692"/>
    </cofactor>
</comment>
<name>A0A8A6W576_9NOCA</name>
<feature type="domain" description="Reductase C-terminal" evidence="6">
    <location>
        <begin position="330"/>
        <end position="413"/>
    </location>
</feature>
<keyword evidence="3" id="KW-0274">FAD</keyword>
<reference evidence="7" key="1">
    <citation type="submission" date="2020-12" db="EMBL/GenBank/DDBJ databases">
        <authorList>
            <person name="Liu H."/>
        </authorList>
    </citation>
    <scope>NUCLEOTIDE SEQUENCE</scope>
    <source>
        <strain evidence="7">B2</strain>
    </source>
</reference>
<feature type="domain" description="FAD/NAD(P)-binding" evidence="5">
    <location>
        <begin position="10"/>
        <end position="311"/>
    </location>
</feature>
<accession>A0A8A6W576</accession>
<dbReference type="AlphaFoldDB" id="A0A8A6W576"/>
<dbReference type="EMBL" id="MW378985">
    <property type="protein sequence ID" value="QTK22471.1"/>
    <property type="molecule type" value="Genomic_DNA"/>
</dbReference>
<evidence type="ECO:0000256" key="4">
    <source>
        <dbReference type="ARBA" id="ARBA00023002"/>
    </source>
</evidence>
<evidence type="ECO:0000256" key="3">
    <source>
        <dbReference type="ARBA" id="ARBA00022827"/>
    </source>
</evidence>
<reference evidence="7" key="2">
    <citation type="journal article" name="Microb. Cell Fact.">
        <title>A bifunctional enzyme belonging to cytochrome P450 family involved in the O-dealkylation and N-dealkoxymethylation toward chloroacetanilide herbicides in Rhodococcus sp. B2.</title>
        <authorList>
            <person name="Liu H.M."/>
            <person name="Yuan M."/>
            <person name="Liu A.M."/>
            <person name="Ren L."/>
            <person name="Zhu G.P."/>
            <person name="Sun L.N."/>
        </authorList>
    </citation>
    <scope>NUCLEOTIDE SEQUENCE</scope>
    <source>
        <strain evidence="7">B2</strain>
    </source>
</reference>
<dbReference type="SUPFAM" id="SSF51905">
    <property type="entry name" value="FAD/NAD(P)-binding domain"/>
    <property type="match status" value="2"/>
</dbReference>
<proteinExistence type="predicted"/>
<keyword evidence="4" id="KW-0560">Oxidoreductase</keyword>
<evidence type="ECO:0000256" key="1">
    <source>
        <dbReference type="ARBA" id="ARBA00001974"/>
    </source>
</evidence>
<dbReference type="PRINTS" id="PR00411">
    <property type="entry name" value="PNDRDTASEI"/>
</dbReference>
<dbReference type="InterPro" id="IPR023753">
    <property type="entry name" value="FAD/NAD-binding_dom"/>
</dbReference>
<keyword evidence="2" id="KW-0285">Flavoprotein</keyword>
<evidence type="ECO:0000259" key="6">
    <source>
        <dbReference type="Pfam" id="PF14759"/>
    </source>
</evidence>
<evidence type="ECO:0000259" key="5">
    <source>
        <dbReference type="Pfam" id="PF07992"/>
    </source>
</evidence>
<dbReference type="Pfam" id="PF14759">
    <property type="entry name" value="Reductase_C"/>
    <property type="match status" value="1"/>
</dbReference>
<dbReference type="GO" id="GO:0005737">
    <property type="term" value="C:cytoplasm"/>
    <property type="evidence" value="ECO:0007669"/>
    <property type="project" value="TreeGrafter"/>
</dbReference>
<evidence type="ECO:0000256" key="2">
    <source>
        <dbReference type="ARBA" id="ARBA00022630"/>
    </source>
</evidence>